<proteinExistence type="predicted"/>
<dbReference type="Pfam" id="PF03107">
    <property type="entry name" value="C1_2"/>
    <property type="match status" value="6"/>
</dbReference>
<name>A0A8J4RS77_9ROSI</name>
<feature type="domain" description="DC1" evidence="2">
    <location>
        <begin position="157"/>
        <end position="201"/>
    </location>
</feature>
<reference evidence="3" key="1">
    <citation type="submission" date="2020-03" db="EMBL/GenBank/DDBJ databases">
        <title>Castanea mollissima Vanexum genome sequencing.</title>
        <authorList>
            <person name="Staton M."/>
        </authorList>
    </citation>
    <scope>NUCLEOTIDE SEQUENCE</scope>
    <source>
        <tissue evidence="3">Leaf</tissue>
    </source>
</reference>
<comment type="caution">
    <text evidence="3">The sequence shown here is derived from an EMBL/GenBank/DDBJ whole genome shotgun (WGS) entry which is preliminary data.</text>
</comment>
<sequence length="542" mass="63227">MEPEFHHHPLTSVWKWITFTCDLCGKTDKGMPYLCNPCGFWIHGRCSLFPRKVKVVHHKHLLHLIHSSLEFHQSDSRFCQICVQEVDTCYGLYYCSRCDFVAHLNCAMENKENINLQEFKDEDEVSELDESVDSTYKVKKYNMREGGIQIAAEIKHFSHEHDLMVTEQLLKNQKCDGCVRAIVPPFYSCVKCSFFLHESCANLPKKKQHPLHQHPLSLLPMKPSKDFRCYACHRKCNGFTYSCETCRFRLDVQCSMISEILTHPGHDHTLILSGVESSQNCSCCDSRTYPIFRCTTCAFALDFRCATLPHSIRYKQHEHPFALSYRAEDNSSEYYCDICEEKRDSKYWFYCSEDCSYLAHPKCIIGKYPNYKFGGTYTFDCHSHPLTFIEETKDRPRCNKCNDTCEKECLDPFEKLECEAFDIFVNEALCVGKVCTYSCVKRAPHSFSFASTGSARVSSQVPRQLIVELYRLKQEPQQSIDDFFFHTCNICGSEFHYMNQHGLCLQCPIFCEYRDQLKKFSSLPSIEKVFKERVQEDSRPFY</sequence>
<feature type="domain" description="DC1" evidence="2">
    <location>
        <begin position="316"/>
        <end position="364"/>
    </location>
</feature>
<evidence type="ECO:0000313" key="4">
    <source>
        <dbReference type="Proteomes" id="UP000737018"/>
    </source>
</evidence>
<accession>A0A8J4RS77</accession>
<evidence type="ECO:0000256" key="1">
    <source>
        <dbReference type="ARBA" id="ARBA00022737"/>
    </source>
</evidence>
<feature type="domain" description="DC1" evidence="2">
    <location>
        <begin position="5"/>
        <end position="46"/>
    </location>
</feature>
<dbReference type="Proteomes" id="UP000737018">
    <property type="component" value="Unassembled WGS sequence"/>
</dbReference>
<organism evidence="3 4">
    <name type="scientific">Castanea mollissima</name>
    <name type="common">Chinese chestnut</name>
    <dbReference type="NCBI Taxonomy" id="60419"/>
    <lineage>
        <taxon>Eukaryota</taxon>
        <taxon>Viridiplantae</taxon>
        <taxon>Streptophyta</taxon>
        <taxon>Embryophyta</taxon>
        <taxon>Tracheophyta</taxon>
        <taxon>Spermatophyta</taxon>
        <taxon>Magnoliopsida</taxon>
        <taxon>eudicotyledons</taxon>
        <taxon>Gunneridae</taxon>
        <taxon>Pentapetalae</taxon>
        <taxon>rosids</taxon>
        <taxon>fabids</taxon>
        <taxon>Fagales</taxon>
        <taxon>Fagaceae</taxon>
        <taxon>Castanea</taxon>
    </lineage>
</organism>
<dbReference type="PANTHER" id="PTHR32410:SF163">
    <property type="entry name" value="DC1 DOMAIN-CONTAINING PROTEIN"/>
    <property type="match status" value="1"/>
</dbReference>
<evidence type="ECO:0000259" key="2">
    <source>
        <dbReference type="Pfam" id="PF03107"/>
    </source>
</evidence>
<dbReference type="InterPro" id="IPR053192">
    <property type="entry name" value="Vacuole_Formation_Reg"/>
</dbReference>
<dbReference type="InterPro" id="IPR046349">
    <property type="entry name" value="C1-like_sf"/>
</dbReference>
<feature type="domain" description="DC1" evidence="2">
    <location>
        <begin position="210"/>
        <end position="254"/>
    </location>
</feature>
<dbReference type="EMBL" id="JRKL02000333">
    <property type="protein sequence ID" value="KAF3972455.1"/>
    <property type="molecule type" value="Genomic_DNA"/>
</dbReference>
<dbReference type="PANTHER" id="PTHR32410">
    <property type="entry name" value="CYSTEINE/HISTIDINE-RICH C1 DOMAIN FAMILY PROTEIN"/>
    <property type="match status" value="1"/>
</dbReference>
<feature type="domain" description="DC1" evidence="2">
    <location>
        <begin position="58"/>
        <end position="107"/>
    </location>
</feature>
<dbReference type="SUPFAM" id="SSF57889">
    <property type="entry name" value="Cysteine-rich domain"/>
    <property type="match status" value="4"/>
</dbReference>
<protein>
    <recommendedName>
        <fullName evidence="2">DC1 domain-containing protein</fullName>
    </recommendedName>
</protein>
<keyword evidence="4" id="KW-1185">Reference proteome</keyword>
<dbReference type="OrthoDB" id="1884766at2759"/>
<dbReference type="InterPro" id="IPR004146">
    <property type="entry name" value="DC1"/>
</dbReference>
<feature type="domain" description="DC1" evidence="2">
    <location>
        <begin position="265"/>
        <end position="306"/>
    </location>
</feature>
<gene>
    <name evidence="3" type="ORF">CMV_004052</name>
</gene>
<evidence type="ECO:0000313" key="3">
    <source>
        <dbReference type="EMBL" id="KAF3972455.1"/>
    </source>
</evidence>
<keyword evidence="1" id="KW-0677">Repeat</keyword>
<dbReference type="AlphaFoldDB" id="A0A8J4RS77"/>